<name>A0A445MI67_ENSVE</name>
<feature type="compositionally biased region" description="Low complexity" evidence="1">
    <location>
        <begin position="110"/>
        <end position="122"/>
    </location>
</feature>
<accession>A0A445MI67</accession>
<proteinExistence type="predicted"/>
<dbReference type="Proteomes" id="UP000290560">
    <property type="component" value="Unassembled WGS sequence"/>
</dbReference>
<protein>
    <submittedName>
        <fullName evidence="2">Uncharacterized protein</fullName>
    </submittedName>
</protein>
<feature type="region of interest" description="Disordered" evidence="1">
    <location>
        <begin position="110"/>
        <end position="149"/>
    </location>
</feature>
<gene>
    <name evidence="2" type="ORF">BHM03_00028958</name>
</gene>
<organism evidence="2">
    <name type="scientific">Ensete ventricosum</name>
    <name type="common">Abyssinian banana</name>
    <name type="synonym">Musa ensete</name>
    <dbReference type="NCBI Taxonomy" id="4639"/>
    <lineage>
        <taxon>Eukaryota</taxon>
        <taxon>Viridiplantae</taxon>
        <taxon>Streptophyta</taxon>
        <taxon>Embryophyta</taxon>
        <taxon>Tracheophyta</taxon>
        <taxon>Spermatophyta</taxon>
        <taxon>Magnoliopsida</taxon>
        <taxon>Liliopsida</taxon>
        <taxon>Zingiberales</taxon>
        <taxon>Musaceae</taxon>
        <taxon>Ensete</taxon>
    </lineage>
</organism>
<dbReference type="EMBL" id="KV876039">
    <property type="protein sequence ID" value="RZR73861.1"/>
    <property type="molecule type" value="Genomic_DNA"/>
</dbReference>
<dbReference type="AlphaFoldDB" id="A0A445MI67"/>
<evidence type="ECO:0000313" key="2">
    <source>
        <dbReference type="EMBL" id="RZR73861.1"/>
    </source>
</evidence>
<reference evidence="2" key="1">
    <citation type="journal article" date="2018" name="Data Brief">
        <title>Genome sequence data from 17 accessions of Ensete ventricosum, a staple food crop for millions in Ethiopia.</title>
        <authorList>
            <person name="Yemataw Z."/>
            <person name="Muzemil S."/>
            <person name="Ambachew D."/>
            <person name="Tripathi L."/>
            <person name="Tesfaye K."/>
            <person name="Chala A."/>
            <person name="Farbos A."/>
            <person name="O'Neill P."/>
            <person name="Moore K."/>
            <person name="Grant M."/>
            <person name="Studholme D.J."/>
        </authorList>
    </citation>
    <scope>NUCLEOTIDE SEQUENCE [LARGE SCALE GENOMIC DNA]</scope>
    <source>
        <tissue evidence="2">Leaf</tissue>
    </source>
</reference>
<sequence length="169" mass="18008">MKTAEEDGTKHFSTRVIIVSYVRKNVLYRAASGGDGKGCSKHLSAHDRLEQKGMAVTSGDEKRLELVEGDAAYGSFVLLKAIDKRALRIVPPLDDAAVEASKNPRPVAVEASAAPSPGCSSSQTWSASHPCPPEGSKAMQNNPDQREGANPPITLAALLQQFLSLVWAI</sequence>
<evidence type="ECO:0000256" key="1">
    <source>
        <dbReference type="SAM" id="MobiDB-lite"/>
    </source>
</evidence>